<feature type="transmembrane region" description="Helical" evidence="2">
    <location>
        <begin position="166"/>
        <end position="186"/>
    </location>
</feature>
<evidence type="ECO:0000256" key="2">
    <source>
        <dbReference type="SAM" id="Phobius"/>
    </source>
</evidence>
<evidence type="ECO:0000256" key="1">
    <source>
        <dbReference type="SAM" id="MobiDB-lite"/>
    </source>
</evidence>
<dbReference type="AlphaFoldDB" id="A0A229VYL7"/>
<feature type="chain" id="PRO_5012985910" evidence="3">
    <location>
        <begin position="31"/>
        <end position="192"/>
    </location>
</feature>
<dbReference type="RefSeq" id="WP_093960231.1">
    <property type="nucleotide sequence ID" value="NZ_NEWD01000009.1"/>
</dbReference>
<feature type="region of interest" description="Disordered" evidence="1">
    <location>
        <begin position="130"/>
        <end position="157"/>
    </location>
</feature>
<keyword evidence="2" id="KW-0812">Transmembrane</keyword>
<reference evidence="4 5" key="1">
    <citation type="submission" date="2017-05" db="EMBL/GenBank/DDBJ databases">
        <title>Bifidobacterium vansinderenii sp. nov.</title>
        <authorList>
            <person name="Lugli G.A."/>
            <person name="Duranti S."/>
            <person name="Mangifesta M."/>
        </authorList>
    </citation>
    <scope>NUCLEOTIDE SEQUENCE [LARGE SCALE GENOMIC DNA]</scope>
    <source>
        <strain evidence="4 5">Tam10B</strain>
    </source>
</reference>
<sequence length="192" mass="19339">MTSIKTRVAAAFAAVVAVFAAFVLAPAASAADYGTVAPSVSGNTVTVTVTVTDDLYNQGYTQAYVTADDTLVENIVQVANKTWGPFALSATSPHTATLKYIFKSGVTSTTFSAYAENPSTGATQSIGSATVKAPATGEGSSSTSSSTTAGTTSSDSNKLAKTGTVLLPYLTAVAVLAVAGGAVFAVRRSMNR</sequence>
<name>A0A229VYL7_9BIFI</name>
<keyword evidence="5" id="KW-1185">Reference proteome</keyword>
<gene>
    <name evidence="4" type="ORF">Tam10B_1055</name>
</gene>
<protein>
    <submittedName>
        <fullName evidence="4">Uncharacterized protein</fullName>
    </submittedName>
</protein>
<evidence type="ECO:0000256" key="3">
    <source>
        <dbReference type="SAM" id="SignalP"/>
    </source>
</evidence>
<keyword evidence="2" id="KW-1133">Transmembrane helix</keyword>
<comment type="caution">
    <text evidence="4">The sequence shown here is derived from an EMBL/GenBank/DDBJ whole genome shotgun (WGS) entry which is preliminary data.</text>
</comment>
<dbReference type="OrthoDB" id="3240234at2"/>
<dbReference type="EMBL" id="NEWD01000009">
    <property type="protein sequence ID" value="OXN00718.1"/>
    <property type="molecule type" value="Genomic_DNA"/>
</dbReference>
<organism evidence="4 5">
    <name type="scientific">Bifidobacterium vansinderenii</name>
    <dbReference type="NCBI Taxonomy" id="1984871"/>
    <lineage>
        <taxon>Bacteria</taxon>
        <taxon>Bacillati</taxon>
        <taxon>Actinomycetota</taxon>
        <taxon>Actinomycetes</taxon>
        <taxon>Bifidobacteriales</taxon>
        <taxon>Bifidobacteriaceae</taxon>
        <taxon>Bifidobacterium</taxon>
    </lineage>
</organism>
<feature type="compositionally biased region" description="Low complexity" evidence="1">
    <location>
        <begin position="136"/>
        <end position="156"/>
    </location>
</feature>
<keyword evidence="3" id="KW-0732">Signal</keyword>
<proteinExistence type="predicted"/>
<dbReference type="Proteomes" id="UP000215433">
    <property type="component" value="Unassembled WGS sequence"/>
</dbReference>
<evidence type="ECO:0000313" key="5">
    <source>
        <dbReference type="Proteomes" id="UP000215433"/>
    </source>
</evidence>
<evidence type="ECO:0000313" key="4">
    <source>
        <dbReference type="EMBL" id="OXN00718.1"/>
    </source>
</evidence>
<accession>A0A229VYL7</accession>
<feature type="signal peptide" evidence="3">
    <location>
        <begin position="1"/>
        <end position="30"/>
    </location>
</feature>
<keyword evidence="2" id="KW-0472">Membrane</keyword>